<name>A0A2T4YST9_9SPHN</name>
<protein>
    <recommendedName>
        <fullName evidence="1">MOSC domain-containing protein</fullName>
    </recommendedName>
</protein>
<organism evidence="2 3">
    <name type="scientific">Sphingomonas aerolata</name>
    <dbReference type="NCBI Taxonomy" id="185951"/>
    <lineage>
        <taxon>Bacteria</taxon>
        <taxon>Pseudomonadati</taxon>
        <taxon>Pseudomonadota</taxon>
        <taxon>Alphaproteobacteria</taxon>
        <taxon>Sphingomonadales</taxon>
        <taxon>Sphingomonadaceae</taxon>
        <taxon>Sphingomonas</taxon>
    </lineage>
</organism>
<dbReference type="GO" id="GO:0030151">
    <property type="term" value="F:molybdenum ion binding"/>
    <property type="evidence" value="ECO:0007669"/>
    <property type="project" value="InterPro"/>
</dbReference>
<dbReference type="Gene3D" id="2.40.33.20">
    <property type="entry name" value="PK beta-barrel domain-like"/>
    <property type="match status" value="1"/>
</dbReference>
<dbReference type="GO" id="GO:0030170">
    <property type="term" value="F:pyridoxal phosphate binding"/>
    <property type="evidence" value="ECO:0007669"/>
    <property type="project" value="InterPro"/>
</dbReference>
<evidence type="ECO:0000259" key="1">
    <source>
        <dbReference type="PROSITE" id="PS51340"/>
    </source>
</evidence>
<dbReference type="RefSeq" id="WP_420894082.1">
    <property type="nucleotide sequence ID" value="NZ_PZZN01000001.1"/>
</dbReference>
<dbReference type="InterPro" id="IPR052716">
    <property type="entry name" value="MOSC_domain"/>
</dbReference>
<dbReference type="SUPFAM" id="SSF50800">
    <property type="entry name" value="PK beta-barrel domain-like"/>
    <property type="match status" value="1"/>
</dbReference>
<dbReference type="Proteomes" id="UP000240996">
    <property type="component" value="Unassembled WGS sequence"/>
</dbReference>
<feature type="domain" description="MOSC" evidence="1">
    <location>
        <begin position="40"/>
        <end position="173"/>
    </location>
</feature>
<dbReference type="InterPro" id="IPR005302">
    <property type="entry name" value="MoCF_Sase_C"/>
</dbReference>
<gene>
    <name evidence="2" type="ORF">C8J24_0258</name>
</gene>
<comment type="caution">
    <text evidence="2">The sequence shown here is derived from an EMBL/GenBank/DDBJ whole genome shotgun (WGS) entry which is preliminary data.</text>
</comment>
<dbReference type="PROSITE" id="PS51340">
    <property type="entry name" value="MOSC"/>
    <property type="match status" value="1"/>
</dbReference>
<dbReference type="EMBL" id="PZZN01000001">
    <property type="protein sequence ID" value="PTM46882.1"/>
    <property type="molecule type" value="Genomic_DNA"/>
</dbReference>
<dbReference type="AlphaFoldDB" id="A0A2T4YST9"/>
<dbReference type="PANTHER" id="PTHR36930">
    <property type="entry name" value="METAL-SULFUR CLUSTER BIOSYNTHESIS PROTEINS YUAD-RELATED"/>
    <property type="match status" value="1"/>
</dbReference>
<dbReference type="Pfam" id="PF03473">
    <property type="entry name" value="MOSC"/>
    <property type="match status" value="1"/>
</dbReference>
<dbReference type="GO" id="GO:0003824">
    <property type="term" value="F:catalytic activity"/>
    <property type="evidence" value="ECO:0007669"/>
    <property type="project" value="InterPro"/>
</dbReference>
<accession>A0A2T4YST9</accession>
<dbReference type="PANTHER" id="PTHR36930:SF1">
    <property type="entry name" value="MOSC DOMAIN-CONTAINING PROTEIN"/>
    <property type="match status" value="1"/>
</dbReference>
<evidence type="ECO:0000313" key="2">
    <source>
        <dbReference type="EMBL" id="PTM46882.1"/>
    </source>
</evidence>
<dbReference type="InterPro" id="IPR011037">
    <property type="entry name" value="Pyrv_Knase-like_insert_dom_sf"/>
</dbReference>
<evidence type="ECO:0000313" key="3">
    <source>
        <dbReference type="Proteomes" id="UP000240996"/>
    </source>
</evidence>
<proteinExistence type="predicted"/>
<sequence>MTDGVSTALDTNGQGAVASTLNRAGTIAGIARHARAKAPMEVIDHVEITIEAGLHGDFRGYVKPGGRGRRQVTLLERGDWDAAMAEVGGDIPWYERRANLLVDGFDLPQIPGTQLRIGADVVLEVTRHTDPCERMEALAPGLFAALTSDWRGGACTRVLMGGRIAVGDEIRIEEP</sequence>
<keyword evidence="3" id="KW-1185">Reference proteome</keyword>
<reference evidence="2 3" key="1">
    <citation type="submission" date="2018-04" db="EMBL/GenBank/DDBJ databases">
        <title>Genomic Encyclopedia of Type Strains, Phase III (KMG-III): the genomes of soil and plant-associated and newly described type strains.</title>
        <authorList>
            <person name="Whitman W."/>
        </authorList>
    </citation>
    <scope>NUCLEOTIDE SEQUENCE [LARGE SCALE GENOMIC DNA]</scope>
    <source>
        <strain evidence="2 3">NW12</strain>
    </source>
</reference>